<keyword evidence="1" id="KW-0472">Membrane</keyword>
<dbReference type="InterPro" id="IPR054695">
    <property type="entry name" value="Pierisin-like_dom"/>
</dbReference>
<evidence type="ECO:0000313" key="4">
    <source>
        <dbReference type="EMBL" id="MEV0967291.1"/>
    </source>
</evidence>
<feature type="transmembrane region" description="Helical" evidence="1">
    <location>
        <begin position="121"/>
        <end position="145"/>
    </location>
</feature>
<accession>A0ABV3G783</accession>
<dbReference type="Proteomes" id="UP001551675">
    <property type="component" value="Unassembled WGS sequence"/>
</dbReference>
<dbReference type="Pfam" id="PF22596">
    <property type="entry name" value="Scabin-like"/>
    <property type="match status" value="1"/>
</dbReference>
<feature type="domain" description="Pierisin-like" evidence="2">
    <location>
        <begin position="221"/>
        <end position="336"/>
    </location>
</feature>
<dbReference type="Pfam" id="PF25547">
    <property type="entry name" value="WXG100_2"/>
    <property type="match status" value="1"/>
</dbReference>
<evidence type="ECO:0000259" key="2">
    <source>
        <dbReference type="Pfam" id="PF22596"/>
    </source>
</evidence>
<reference evidence="4 5" key="1">
    <citation type="submission" date="2024-06" db="EMBL/GenBank/DDBJ databases">
        <title>The Natural Products Discovery Center: Release of the First 8490 Sequenced Strains for Exploring Actinobacteria Biosynthetic Diversity.</title>
        <authorList>
            <person name="Kalkreuter E."/>
            <person name="Kautsar S.A."/>
            <person name="Yang D."/>
            <person name="Bader C.D."/>
            <person name="Teijaro C.N."/>
            <person name="Fluegel L."/>
            <person name="Davis C.M."/>
            <person name="Simpson J.R."/>
            <person name="Lauterbach L."/>
            <person name="Steele A.D."/>
            <person name="Gui C."/>
            <person name="Meng S."/>
            <person name="Li G."/>
            <person name="Viehrig K."/>
            <person name="Ye F."/>
            <person name="Su P."/>
            <person name="Kiefer A.F."/>
            <person name="Nichols A."/>
            <person name="Cepeda A.J."/>
            <person name="Yan W."/>
            <person name="Fan B."/>
            <person name="Jiang Y."/>
            <person name="Adhikari A."/>
            <person name="Zheng C.-J."/>
            <person name="Schuster L."/>
            <person name="Cowan T.M."/>
            <person name="Smanski M.J."/>
            <person name="Chevrette M.G."/>
            <person name="De Carvalho L.P.S."/>
            <person name="Shen B."/>
        </authorList>
    </citation>
    <scope>NUCLEOTIDE SEQUENCE [LARGE SCALE GENOMIC DNA]</scope>
    <source>
        <strain evidence="4 5">NPDC050100</strain>
    </source>
</reference>
<gene>
    <name evidence="4" type="ORF">AB0I59_01550</name>
</gene>
<keyword evidence="1" id="KW-0812">Transmembrane</keyword>
<protein>
    <submittedName>
        <fullName evidence="4">Uncharacterized protein</fullName>
    </submittedName>
</protein>
<comment type="caution">
    <text evidence="4">The sequence shown here is derived from an EMBL/GenBank/DDBJ whole genome shotgun (WGS) entry which is preliminary data.</text>
</comment>
<feature type="transmembrane region" description="Helical" evidence="1">
    <location>
        <begin position="91"/>
        <end position="115"/>
    </location>
</feature>
<dbReference type="EMBL" id="JBFALK010000001">
    <property type="protein sequence ID" value="MEV0967291.1"/>
    <property type="molecule type" value="Genomic_DNA"/>
</dbReference>
<feature type="domain" description="Outer membrane channel protein CpnT-like N-terminal" evidence="3">
    <location>
        <begin position="16"/>
        <end position="148"/>
    </location>
</feature>
<dbReference type="RefSeq" id="WP_358128945.1">
    <property type="nucleotide sequence ID" value="NZ_JBFALK010000001.1"/>
</dbReference>
<dbReference type="SUPFAM" id="SSF56399">
    <property type="entry name" value="ADP-ribosylation"/>
    <property type="match status" value="1"/>
</dbReference>
<proteinExistence type="predicted"/>
<evidence type="ECO:0000259" key="3">
    <source>
        <dbReference type="Pfam" id="PF25547"/>
    </source>
</evidence>
<dbReference type="Gene3D" id="3.90.210.10">
    <property type="entry name" value="Heat-Labile Enterotoxin, subunit A"/>
    <property type="match status" value="1"/>
</dbReference>
<evidence type="ECO:0000256" key="1">
    <source>
        <dbReference type="SAM" id="Phobius"/>
    </source>
</evidence>
<dbReference type="InterPro" id="IPR057746">
    <property type="entry name" value="CpnT-like_N"/>
</dbReference>
<keyword evidence="1" id="KW-1133">Transmembrane helix</keyword>
<organism evidence="4 5">
    <name type="scientific">Microtetraspora glauca</name>
    <dbReference type="NCBI Taxonomy" id="1996"/>
    <lineage>
        <taxon>Bacteria</taxon>
        <taxon>Bacillati</taxon>
        <taxon>Actinomycetota</taxon>
        <taxon>Actinomycetes</taxon>
        <taxon>Streptosporangiales</taxon>
        <taxon>Streptosporangiaceae</taxon>
        <taxon>Microtetraspora</taxon>
    </lineage>
</organism>
<sequence length="338" mass="37073">MGLRLPTGLVLAMGLVGYTWPAADETKLIETGRTWLGFADTLRRQSQNSYEHVRRVATRNSGRDITAMHDHWISADGPTAHSKDAITATRLIGAACLAGAAIVAALKFGIITALARLAVRVARAIATATVSLGTSLATLPLSVAATRVAIRGLLRVTLNRLKRIVGALLERARRLFQKITPMGLRMRLARRPDPLRAAADRSVNVKAITPSPVWRTDRLILRRADDRHPDEVFGPGFHPRNPRNTDLESHLRFEESAFVSTTRLDNPMDIFPTRYLYDVDAPGGIDLAPTMGSALRTGHQQEIAFPGGIEGRYIKGARPYDATTETFGDYIPNPGYRP</sequence>
<name>A0ABV3G783_MICGL</name>
<keyword evidence="5" id="KW-1185">Reference proteome</keyword>
<evidence type="ECO:0000313" key="5">
    <source>
        <dbReference type="Proteomes" id="UP001551675"/>
    </source>
</evidence>